<dbReference type="AlphaFoldDB" id="A0A8H9MYK4"/>
<reference evidence="1" key="1">
    <citation type="journal article" date="2018" name="Genome Biol.">
        <title>SKESA: strategic k-mer extension for scrupulous assemblies.</title>
        <authorList>
            <person name="Souvorov A."/>
            <person name="Agarwala R."/>
            <person name="Lipman D.J."/>
        </authorList>
    </citation>
    <scope>NUCLEOTIDE SEQUENCE</scope>
    <source>
        <strain evidence="1">BCW_3452</strain>
    </source>
</reference>
<gene>
    <name evidence="1" type="ORF">I7730_00025</name>
</gene>
<organism evidence="1">
    <name type="scientific">Vibrio vulnificus</name>
    <dbReference type="NCBI Taxonomy" id="672"/>
    <lineage>
        <taxon>Bacteria</taxon>
        <taxon>Pseudomonadati</taxon>
        <taxon>Pseudomonadota</taxon>
        <taxon>Gammaproteobacteria</taxon>
        <taxon>Vibrionales</taxon>
        <taxon>Vibrionaceae</taxon>
        <taxon>Vibrio</taxon>
    </lineage>
</organism>
<reference evidence="1" key="2">
    <citation type="submission" date="2019-01" db="EMBL/GenBank/DDBJ databases">
        <authorList>
            <consortium name="NCBI Pathogen Detection Project"/>
        </authorList>
    </citation>
    <scope>NUCLEOTIDE SEQUENCE</scope>
    <source>
        <strain evidence="1">BCW_3452</strain>
    </source>
</reference>
<name>A0A8H9MYK4_VIBVL</name>
<proteinExistence type="predicted"/>
<dbReference type="Proteomes" id="UP000863257">
    <property type="component" value="Unassembled WGS sequence"/>
</dbReference>
<evidence type="ECO:0000313" key="1">
    <source>
        <dbReference type="EMBL" id="HAS8538184.1"/>
    </source>
</evidence>
<accession>A0A8H9MYK4</accession>
<sequence length="217" mass="24954">MDPTLISQYFVDLEPITPSSELNGSSSAKEINESASFYPLFYCSNKHKTLLEFLDSSEFRKTINSIDQIRSHLYDEDYEPTIFKYIDTVKTNLSFVENSIDIAYLTSDCKSLTVSELIKQEDTLKRLANYGLVSEIEVIITNGEETLFSATEGPDPNLIILEQDSYSDRLIKEISLHTLWNRSRIEDCLKINVTYFQVLRVDDVEGFRLRPATMFTI</sequence>
<protein>
    <submittedName>
        <fullName evidence="1">Uncharacterized protein</fullName>
    </submittedName>
</protein>
<dbReference type="EMBL" id="DACRBY010000001">
    <property type="protein sequence ID" value="HAS8538184.1"/>
    <property type="molecule type" value="Genomic_DNA"/>
</dbReference>
<comment type="caution">
    <text evidence="1">The sequence shown here is derived from an EMBL/GenBank/DDBJ whole genome shotgun (WGS) entry which is preliminary data.</text>
</comment>